<dbReference type="HOGENOM" id="CLU_1134567_0_0_1"/>
<evidence type="ECO:0000313" key="1">
    <source>
        <dbReference type="EMBL" id="ENN74999.1"/>
    </source>
</evidence>
<organism evidence="1">
    <name type="scientific">Dendroctonus ponderosae</name>
    <name type="common">Mountain pine beetle</name>
    <dbReference type="NCBI Taxonomy" id="77166"/>
    <lineage>
        <taxon>Eukaryota</taxon>
        <taxon>Metazoa</taxon>
        <taxon>Ecdysozoa</taxon>
        <taxon>Arthropoda</taxon>
        <taxon>Hexapoda</taxon>
        <taxon>Insecta</taxon>
        <taxon>Pterygota</taxon>
        <taxon>Neoptera</taxon>
        <taxon>Endopterygota</taxon>
        <taxon>Coleoptera</taxon>
        <taxon>Polyphaga</taxon>
        <taxon>Cucujiformia</taxon>
        <taxon>Curculionidae</taxon>
        <taxon>Scolytinae</taxon>
        <taxon>Dendroctonus</taxon>
    </lineage>
</organism>
<proteinExistence type="predicted"/>
<name>N6T4D8_DENPD</name>
<dbReference type="EMBL" id="KB741022">
    <property type="protein sequence ID" value="ENN74999.1"/>
    <property type="molecule type" value="Genomic_DNA"/>
</dbReference>
<gene>
    <name evidence="1" type="ORF">YQE_08456</name>
</gene>
<dbReference type="AlphaFoldDB" id="N6T4D8"/>
<protein>
    <submittedName>
        <fullName evidence="1">Uncharacterized protein</fullName>
    </submittedName>
</protein>
<feature type="non-terminal residue" evidence="1">
    <location>
        <position position="1"/>
    </location>
</feature>
<sequence>MRRRWWDQSGEAQPCRCLKYGQRRRAQAVAGLGAVPHLLRQRQGRSPDRPLSVQGECGLRASHLPGELAQRVRDVDVRAVPSALQHRAHAQVLVVQVRLVLAAPRAPLPRHGRAGRHHRLQRYHPVGCGGDVRLPLLLRVLRAAEVLPDPRRQMDVDLAPDHDRHHAVRVLPVGAFGGAAACAHVVQLVAALLRGPVHPAQHHLAPAARSAAERADAPQHPQSAGGAQPVCHQCGGAPKRHCDRH</sequence>
<accession>N6T4D8</accession>
<reference evidence="1" key="1">
    <citation type="journal article" date="2013" name="Genome Biol.">
        <title>Draft genome of the mountain pine beetle, Dendroctonus ponderosae Hopkins, a major forest pest.</title>
        <authorList>
            <person name="Keeling C.I."/>
            <person name="Yuen M.M."/>
            <person name="Liao N.Y."/>
            <person name="Docking T.R."/>
            <person name="Chan S.K."/>
            <person name="Taylor G.A."/>
            <person name="Palmquist D.L."/>
            <person name="Jackman S.D."/>
            <person name="Nguyen A."/>
            <person name="Li M."/>
            <person name="Henderson H."/>
            <person name="Janes J.K."/>
            <person name="Zhao Y."/>
            <person name="Pandoh P."/>
            <person name="Moore R."/>
            <person name="Sperling F.A."/>
            <person name="Huber D.P."/>
            <person name="Birol I."/>
            <person name="Jones S.J."/>
            <person name="Bohlmann J."/>
        </authorList>
    </citation>
    <scope>NUCLEOTIDE SEQUENCE</scope>
</reference>